<dbReference type="GO" id="GO:0000139">
    <property type="term" value="C:Golgi membrane"/>
    <property type="evidence" value="ECO:0007669"/>
    <property type="project" value="UniProtKB-SubCell"/>
</dbReference>
<evidence type="ECO:0000256" key="12">
    <source>
        <dbReference type="SAM" id="MobiDB-lite"/>
    </source>
</evidence>
<dbReference type="Gene3D" id="2.60.40.1170">
    <property type="entry name" value="Mu homology domain, subdomain B"/>
    <property type="match status" value="2"/>
</dbReference>
<dbReference type="InterPro" id="IPR027059">
    <property type="entry name" value="Coatomer_dsu"/>
</dbReference>
<feature type="compositionally biased region" description="Low complexity" evidence="12">
    <location>
        <begin position="184"/>
        <end position="195"/>
    </location>
</feature>
<evidence type="ECO:0000256" key="9">
    <source>
        <dbReference type="ARBA" id="ARBA00023329"/>
    </source>
</evidence>
<keyword evidence="3 10" id="KW-0813">Transport</keyword>
<dbReference type="Gene3D" id="3.30.450.60">
    <property type="match status" value="1"/>
</dbReference>
<evidence type="ECO:0000256" key="11">
    <source>
        <dbReference type="RuleBase" id="RU366052"/>
    </source>
</evidence>
<dbReference type="InterPro" id="IPR028565">
    <property type="entry name" value="MHD"/>
</dbReference>
<dbReference type="PANTHER" id="PTHR10121">
    <property type="entry name" value="COATOMER SUBUNIT DELTA"/>
    <property type="match status" value="1"/>
</dbReference>
<dbReference type="Proteomes" id="UP001255856">
    <property type="component" value="Unassembled WGS sequence"/>
</dbReference>
<evidence type="ECO:0000256" key="10">
    <source>
        <dbReference type="RuleBase" id="RU364018"/>
    </source>
</evidence>
<dbReference type="FunFam" id="2.60.40.1170:FF:000007">
    <property type="entry name" value="Coatomer subunit delta"/>
    <property type="match status" value="1"/>
</dbReference>
<dbReference type="GO" id="GO:0030126">
    <property type="term" value="C:COPI vesicle coat"/>
    <property type="evidence" value="ECO:0007669"/>
    <property type="project" value="UniProtKB-UniRule"/>
</dbReference>
<dbReference type="Pfam" id="PF00928">
    <property type="entry name" value="Adap_comp_sub"/>
    <property type="match status" value="1"/>
</dbReference>
<evidence type="ECO:0000256" key="8">
    <source>
        <dbReference type="ARBA" id="ARBA00023136"/>
    </source>
</evidence>
<dbReference type="SUPFAM" id="SSF64356">
    <property type="entry name" value="SNARE-like"/>
    <property type="match status" value="1"/>
</dbReference>
<dbReference type="GO" id="GO:0006890">
    <property type="term" value="P:retrograde vesicle-mediated transport, Golgi to endoplasmic reticulum"/>
    <property type="evidence" value="ECO:0007669"/>
    <property type="project" value="UniProtKB-UniRule"/>
</dbReference>
<keyword evidence="9 10" id="KW-0968">Cytoplasmic vesicle</keyword>
<dbReference type="AlphaFoldDB" id="A0AAD9MGW9"/>
<comment type="subunit">
    <text evidence="2 10">Oligomeric complex that consists of at least the alpha, beta, beta', gamma, delta, epsilon and zeta subunits.</text>
</comment>
<dbReference type="InterPro" id="IPR011012">
    <property type="entry name" value="Longin-like_dom_sf"/>
</dbReference>
<proteinExistence type="inferred from homology"/>
<dbReference type="EMBL" id="JASFZW010000006">
    <property type="protein sequence ID" value="KAK2077639.1"/>
    <property type="molecule type" value="Genomic_DNA"/>
</dbReference>
<evidence type="ECO:0000256" key="3">
    <source>
        <dbReference type="ARBA" id="ARBA00022448"/>
    </source>
</evidence>
<protein>
    <recommendedName>
        <fullName evidence="10">Coatomer subunit delta</fullName>
    </recommendedName>
</protein>
<name>A0AAD9MGW9_PROWI</name>
<evidence type="ECO:0000313" key="15">
    <source>
        <dbReference type="Proteomes" id="UP001255856"/>
    </source>
</evidence>
<evidence type="ECO:0000313" key="14">
    <source>
        <dbReference type="EMBL" id="KAK2077639.1"/>
    </source>
</evidence>
<evidence type="ECO:0000256" key="6">
    <source>
        <dbReference type="ARBA" id="ARBA00022927"/>
    </source>
</evidence>
<dbReference type="CDD" id="cd09254">
    <property type="entry name" value="AP_delta-COPI_MHD"/>
    <property type="match status" value="1"/>
</dbReference>
<dbReference type="FunFam" id="3.30.450.60:FF:000003">
    <property type="entry name" value="Coatomer subunit delta"/>
    <property type="match status" value="1"/>
</dbReference>
<accession>A0AAD9MGW9</accession>
<dbReference type="CDD" id="cd14830">
    <property type="entry name" value="Delta_COP_N"/>
    <property type="match status" value="1"/>
</dbReference>
<comment type="subcellular location">
    <subcellularLocation>
        <location evidence="10 11">Cytoplasm</location>
    </subcellularLocation>
    <subcellularLocation>
        <location evidence="10 11">Cytoplasmic vesicle</location>
        <location evidence="10 11">COPI-coated vesicle membrane</location>
        <topology evidence="10 11">Peripheral membrane protein</topology>
        <orientation evidence="10 11">Cytoplasmic side</orientation>
    </subcellularLocation>
    <subcellularLocation>
        <location evidence="10 11">Golgi apparatus membrane</location>
        <topology evidence="10 11">Peripheral membrane protein</topology>
        <orientation evidence="10 11">Cytoplasmic side</orientation>
    </subcellularLocation>
</comment>
<keyword evidence="6 10" id="KW-0653">Protein transport</keyword>
<dbReference type="PANTHER" id="PTHR10121:SF0">
    <property type="entry name" value="COATOMER SUBUNIT DELTA"/>
    <property type="match status" value="1"/>
</dbReference>
<keyword evidence="5 10" id="KW-0931">ER-Golgi transport</keyword>
<dbReference type="GO" id="GO:0051645">
    <property type="term" value="P:Golgi localization"/>
    <property type="evidence" value="ECO:0007669"/>
    <property type="project" value="TreeGrafter"/>
</dbReference>
<evidence type="ECO:0000256" key="4">
    <source>
        <dbReference type="ARBA" id="ARBA00022490"/>
    </source>
</evidence>
<dbReference type="PROSITE" id="PS51072">
    <property type="entry name" value="MHD"/>
    <property type="match status" value="1"/>
</dbReference>
<evidence type="ECO:0000256" key="2">
    <source>
        <dbReference type="ARBA" id="ARBA00011775"/>
    </source>
</evidence>
<keyword evidence="8 10" id="KW-0472">Membrane</keyword>
<dbReference type="InterPro" id="IPR036168">
    <property type="entry name" value="AP2_Mu_C_sf"/>
</dbReference>
<keyword evidence="15" id="KW-1185">Reference proteome</keyword>
<organism evidence="14 15">
    <name type="scientific">Prototheca wickerhamii</name>
    <dbReference type="NCBI Taxonomy" id="3111"/>
    <lineage>
        <taxon>Eukaryota</taxon>
        <taxon>Viridiplantae</taxon>
        <taxon>Chlorophyta</taxon>
        <taxon>core chlorophytes</taxon>
        <taxon>Trebouxiophyceae</taxon>
        <taxon>Chlorellales</taxon>
        <taxon>Chlorellaceae</taxon>
        <taxon>Prototheca</taxon>
    </lineage>
</organism>
<evidence type="ECO:0000259" key="13">
    <source>
        <dbReference type="PROSITE" id="PS51072"/>
    </source>
</evidence>
<evidence type="ECO:0000256" key="5">
    <source>
        <dbReference type="ARBA" id="ARBA00022892"/>
    </source>
</evidence>
<comment type="similarity">
    <text evidence="1 10">Belongs to the adaptor complexes medium subunit family. Delta-COP subfamily.</text>
</comment>
<dbReference type="GO" id="GO:0015031">
    <property type="term" value="P:protein transport"/>
    <property type="evidence" value="ECO:0007669"/>
    <property type="project" value="UniProtKB-KW"/>
</dbReference>
<dbReference type="GO" id="GO:0006888">
    <property type="term" value="P:endoplasmic reticulum to Golgi vesicle-mediated transport"/>
    <property type="evidence" value="ECO:0007669"/>
    <property type="project" value="TreeGrafter"/>
</dbReference>
<dbReference type="SUPFAM" id="SSF49447">
    <property type="entry name" value="Second domain of Mu2 adaptin subunit (ap50) of ap2 adaptor"/>
    <property type="match status" value="1"/>
</dbReference>
<feature type="region of interest" description="Disordered" evidence="12">
    <location>
        <begin position="184"/>
        <end position="204"/>
    </location>
</feature>
<evidence type="ECO:0000256" key="1">
    <source>
        <dbReference type="ARBA" id="ARBA00010516"/>
    </source>
</evidence>
<reference evidence="14" key="1">
    <citation type="submission" date="2021-01" db="EMBL/GenBank/DDBJ databases">
        <authorList>
            <person name="Eckstrom K.M.E."/>
        </authorList>
    </citation>
    <scope>NUCLEOTIDE SEQUENCE</scope>
    <source>
        <strain evidence="14">UVCC 0001</strain>
    </source>
</reference>
<comment type="caution">
    <text evidence="14">The sequence shown here is derived from an EMBL/GenBank/DDBJ whole genome shotgun (WGS) entry which is preliminary data.</text>
</comment>
<gene>
    <name evidence="14" type="ORF">QBZ16_004485</name>
</gene>
<comment type="function">
    <text evidence="10">The coatomer is a cytosolic protein complex that binds to dilysine motifs and reversibly associates with Golgi non-clathrin-coated vesicles, which further mediate biosynthetic protein transport from the ER, via the Golgi up to the trans Golgi network. Coatomer complex is required for budding from Golgi membranes, and is essential for the retrograde Golgi-to-ER transport of dilysine-tagged proteins.</text>
</comment>
<feature type="domain" description="MHD" evidence="13">
    <location>
        <begin position="213"/>
        <end position="455"/>
    </location>
</feature>
<evidence type="ECO:0000256" key="7">
    <source>
        <dbReference type="ARBA" id="ARBA00023034"/>
    </source>
</evidence>
<keyword evidence="7 10" id="KW-0333">Golgi apparatus</keyword>
<sequence>MVVLAASIVTKSGKALVSRQFLDMTRIRIEGLLAAFPKLVKQGKQHTYVETDNVRYLYQPLESMYLVLVTNKGSNILEDLETLRLCGKVVPEYVHALEEEAVSEAAFSLLFAFDEIICEGYKENVTVGQVVQNTEMESHEEKLHKMIIASKIAETREAMQRKAGEIDKRKLEARAGAGARPARAARAWARAAPGDRGPRGRRPRAALPPAALAAPVFISVDERLSAVLSKDGGLQSMEVQGTMSLTVGEEAAARLRVTLGGASAAQPGFQFKTHPNIDKALYADGGVLALKVPDRPFPVGAPLGVLKWRFQTDDESLAPLSINCWPSVSGGQSYVNIEYQAQAPFDLHGVEIAIPVPGGQGAPQINQIDGDWRFDQRRSQLIWTIELIDASNANGALEFVTPAADAGAYFPVEVSFTAKKTFCNISVEGVESVLDGSPIKYAAQALLATEEYVVE</sequence>
<keyword evidence="4 10" id="KW-0963">Cytoplasm</keyword>